<proteinExistence type="predicted"/>
<evidence type="ECO:0000313" key="2">
    <source>
        <dbReference type="Proteomes" id="UP000332515"/>
    </source>
</evidence>
<accession>A0A6A7Y6A3</accession>
<dbReference type="Proteomes" id="UP000332515">
    <property type="component" value="Unassembled WGS sequence"/>
</dbReference>
<dbReference type="RefSeq" id="WP_153484821.1">
    <property type="nucleotide sequence ID" value="NZ_VWNA01000001.1"/>
</dbReference>
<dbReference type="AlphaFoldDB" id="A0A6A7Y6A3"/>
<dbReference type="SUPFAM" id="SSF52540">
    <property type="entry name" value="P-loop containing nucleoside triphosphate hydrolases"/>
    <property type="match status" value="1"/>
</dbReference>
<evidence type="ECO:0008006" key="3">
    <source>
        <dbReference type="Google" id="ProtNLM"/>
    </source>
</evidence>
<dbReference type="InterPro" id="IPR027417">
    <property type="entry name" value="P-loop_NTPase"/>
</dbReference>
<sequence length="266" mass="29722">MLLDRLDFSPSEDVIVFVHSPKTGGSSLAAGLEEAVGPEYHLPLRMHLMGKVRERAHHAVGATFTLGVRQIKGSLTGRHWLVPKDFDPARLPNVRAISGHVQLGRQPKTGRRPVYVTLVRDPIDRFVSSFYFFRSVLDASGPKARRTVPRLLTSNIDDYVDWLAERGDPEPFNVQCLHVAGRPSFEAARKIIDRDVFLAAALDDMDAFRARLGAATGLAIAPRREKVGSLRASAPPPRPETIEKLKALTAEDRRLYDHIRAEFHRL</sequence>
<dbReference type="EMBL" id="VWNA01000001">
    <property type="protein sequence ID" value="MQT14326.1"/>
    <property type="molecule type" value="Genomic_DNA"/>
</dbReference>
<protein>
    <recommendedName>
        <fullName evidence="3">Sulfotransferase family protein</fullName>
    </recommendedName>
</protein>
<comment type="caution">
    <text evidence="1">The sequence shown here is derived from an EMBL/GenBank/DDBJ whole genome shotgun (WGS) entry which is preliminary data.</text>
</comment>
<name>A0A6A7Y6A3_9HYPH</name>
<organism evidence="1 2">
    <name type="scientific">Segnochrobactrum spirostomi</name>
    <dbReference type="NCBI Taxonomy" id="2608987"/>
    <lineage>
        <taxon>Bacteria</taxon>
        <taxon>Pseudomonadati</taxon>
        <taxon>Pseudomonadota</taxon>
        <taxon>Alphaproteobacteria</taxon>
        <taxon>Hyphomicrobiales</taxon>
        <taxon>Segnochrobactraceae</taxon>
        <taxon>Segnochrobactrum</taxon>
    </lineage>
</organism>
<reference evidence="1 2" key="1">
    <citation type="submission" date="2019-09" db="EMBL/GenBank/DDBJ databases">
        <title>Segnochrobactrum spirostomi gen. nov., sp. nov., isolated from the ciliate Spirostomum cf. yagiui and description of a novel family, Segnochrobactraceae fam. nov. within the order Rhizobiales of the class Alphaproteobacteria.</title>
        <authorList>
            <person name="Akter S."/>
            <person name="Shazib S.U.A."/>
            <person name="Shin M.K."/>
        </authorList>
    </citation>
    <scope>NUCLEOTIDE SEQUENCE [LARGE SCALE GENOMIC DNA]</scope>
    <source>
        <strain evidence="1 2">Sp-1</strain>
    </source>
</reference>
<dbReference type="Gene3D" id="3.40.50.300">
    <property type="entry name" value="P-loop containing nucleotide triphosphate hydrolases"/>
    <property type="match status" value="1"/>
</dbReference>
<gene>
    <name evidence="1" type="ORF">F0357_17070</name>
</gene>
<evidence type="ECO:0000313" key="1">
    <source>
        <dbReference type="EMBL" id="MQT14326.1"/>
    </source>
</evidence>
<keyword evidence="2" id="KW-1185">Reference proteome</keyword>